<dbReference type="Proteomes" id="UP000192360">
    <property type="component" value="Unassembled WGS sequence"/>
</dbReference>
<name>A0A1W2BLJ3_9FLAO</name>
<evidence type="ECO:0000313" key="3">
    <source>
        <dbReference type="Proteomes" id="UP000192360"/>
    </source>
</evidence>
<feature type="transmembrane region" description="Helical" evidence="1">
    <location>
        <begin position="74"/>
        <end position="94"/>
    </location>
</feature>
<reference evidence="3" key="1">
    <citation type="submission" date="2017-04" db="EMBL/GenBank/DDBJ databases">
        <authorList>
            <person name="Varghese N."/>
            <person name="Submissions S."/>
        </authorList>
    </citation>
    <scope>NUCLEOTIDE SEQUENCE [LARGE SCALE GENOMIC DNA]</scope>
    <source>
        <strain evidence="3">DSM 21164</strain>
    </source>
</reference>
<feature type="transmembrane region" description="Helical" evidence="1">
    <location>
        <begin position="12"/>
        <end position="33"/>
    </location>
</feature>
<feature type="transmembrane region" description="Helical" evidence="1">
    <location>
        <begin position="114"/>
        <end position="137"/>
    </location>
</feature>
<organism evidence="2 3">
    <name type="scientific">Cellulophaga tyrosinoxydans</name>
    <dbReference type="NCBI Taxonomy" id="504486"/>
    <lineage>
        <taxon>Bacteria</taxon>
        <taxon>Pseudomonadati</taxon>
        <taxon>Bacteroidota</taxon>
        <taxon>Flavobacteriia</taxon>
        <taxon>Flavobacteriales</taxon>
        <taxon>Flavobacteriaceae</taxon>
        <taxon>Cellulophaga</taxon>
    </lineage>
</organism>
<evidence type="ECO:0000313" key="2">
    <source>
        <dbReference type="EMBL" id="SMC73819.1"/>
    </source>
</evidence>
<keyword evidence="1" id="KW-0812">Transmembrane</keyword>
<keyword evidence="1" id="KW-0472">Membrane</keyword>
<dbReference type="OrthoDB" id="1436004at2"/>
<proteinExistence type="predicted"/>
<accession>A0A1W2BLJ3</accession>
<gene>
    <name evidence="2" type="ORF">SAMN05660703_2512</name>
</gene>
<dbReference type="EMBL" id="FWXO01000004">
    <property type="protein sequence ID" value="SMC73819.1"/>
    <property type="molecule type" value="Genomic_DNA"/>
</dbReference>
<keyword evidence="3" id="KW-1185">Reference proteome</keyword>
<evidence type="ECO:0000256" key="1">
    <source>
        <dbReference type="SAM" id="Phobius"/>
    </source>
</evidence>
<dbReference type="AlphaFoldDB" id="A0A1W2BLJ3"/>
<keyword evidence="1" id="KW-1133">Transmembrane helix</keyword>
<protein>
    <submittedName>
        <fullName evidence="2">Uncharacterized protein</fullName>
    </submittedName>
</protein>
<sequence length="161" mass="19719">MQLTYRLFPLRVLLLLSVVLLLTLNVFSFYGIYTHKFYFLKFDNYIFPILSIVHFTYLYTLWSKRKQHQTPDIYMRNIEYTLYVIYAIYLFKFIESIYRLTTYNDFEIALIPETFFPIGLILVFLYLFLLTITIITFNYRRKVIGAFDFEDLNDHIDNWKK</sequence>
<feature type="transmembrane region" description="Helical" evidence="1">
    <location>
        <begin position="45"/>
        <end position="62"/>
    </location>
</feature>